<evidence type="ECO:0000313" key="3">
    <source>
        <dbReference type="Proteomes" id="UP000095651"/>
    </source>
</evidence>
<protein>
    <recommendedName>
        <fullName evidence="1">DUF4261 domain-containing protein</fullName>
    </recommendedName>
</protein>
<sequence length="254" mass="28155">MENKEKGSFVGSVLLSSPVWDAEKLKKDLLDEWNISVPDEEEADNDTIVFEADNYMVAISLMPAPVPAGEAEYYAKSNYFWKGAVDAASEHQAHILAAVVGERENDPFEAGKLYVKISSACLKQENALGIYTSGTVFAPEMYCAVAEDMKEEEETYPILDWIYFGLYQTEKGMNGYTYGMTAFGKDEIEVLESAAAPAELHEFLFDIASYVLRDDVLLKDGETIGFTEDEKLPITRSKGEAVEGDSIKIAFMPA</sequence>
<dbReference type="EMBL" id="CYZE01000015">
    <property type="protein sequence ID" value="CUO99260.1"/>
    <property type="molecule type" value="Genomic_DNA"/>
</dbReference>
<dbReference type="Pfam" id="PF14080">
    <property type="entry name" value="DUF4261"/>
    <property type="match status" value="1"/>
</dbReference>
<dbReference type="RefSeq" id="WP_055658743.1">
    <property type="nucleotide sequence ID" value="NZ_CABIXC010000015.1"/>
</dbReference>
<proteinExistence type="predicted"/>
<organism evidence="2 3">
    <name type="scientific">Hungatella hathewayi</name>
    <dbReference type="NCBI Taxonomy" id="154046"/>
    <lineage>
        <taxon>Bacteria</taxon>
        <taxon>Bacillati</taxon>
        <taxon>Bacillota</taxon>
        <taxon>Clostridia</taxon>
        <taxon>Lachnospirales</taxon>
        <taxon>Lachnospiraceae</taxon>
        <taxon>Hungatella</taxon>
    </lineage>
</organism>
<accession>A0A174JQ25</accession>
<gene>
    <name evidence="2" type="ORF">ERS852407_04647</name>
</gene>
<evidence type="ECO:0000259" key="1">
    <source>
        <dbReference type="Pfam" id="PF14080"/>
    </source>
</evidence>
<dbReference type="InterPro" id="IPR025357">
    <property type="entry name" value="DUF4261"/>
</dbReference>
<name>A0A174JQ25_9FIRM</name>
<feature type="domain" description="DUF4261" evidence="1">
    <location>
        <begin position="176"/>
        <end position="249"/>
    </location>
</feature>
<evidence type="ECO:0000313" key="2">
    <source>
        <dbReference type="EMBL" id="CUO99260.1"/>
    </source>
</evidence>
<dbReference type="Proteomes" id="UP000095651">
    <property type="component" value="Unassembled WGS sequence"/>
</dbReference>
<dbReference type="AlphaFoldDB" id="A0A174JQ25"/>
<reference evidence="2 3" key="1">
    <citation type="submission" date="2015-09" db="EMBL/GenBank/DDBJ databases">
        <authorList>
            <consortium name="Pathogen Informatics"/>
        </authorList>
    </citation>
    <scope>NUCLEOTIDE SEQUENCE [LARGE SCALE GENOMIC DNA]</scope>
    <source>
        <strain evidence="2 3">2789STDY5608850</strain>
    </source>
</reference>